<dbReference type="InterPro" id="IPR052606">
    <property type="entry name" value="DnaJ_domain_protein"/>
</dbReference>
<dbReference type="AlphaFoldDB" id="A0A232LZW1"/>
<dbReference type="EMBL" id="NPHW01003399">
    <property type="protein sequence ID" value="OXV09652.1"/>
    <property type="molecule type" value="Genomic_DNA"/>
</dbReference>
<feature type="compositionally biased region" description="Polar residues" evidence="6">
    <location>
        <begin position="260"/>
        <end position="274"/>
    </location>
</feature>
<feature type="chain" id="PRO_5012218144" description="J domain-containing protein" evidence="8">
    <location>
        <begin position="21"/>
        <end position="400"/>
    </location>
</feature>
<evidence type="ECO:0000256" key="3">
    <source>
        <dbReference type="ARBA" id="ARBA00022989"/>
    </source>
</evidence>
<dbReference type="CDD" id="cd06257">
    <property type="entry name" value="DnaJ"/>
    <property type="match status" value="1"/>
</dbReference>
<evidence type="ECO:0000256" key="1">
    <source>
        <dbReference type="ARBA" id="ARBA00022692"/>
    </source>
</evidence>
<feature type="signal peptide" evidence="8">
    <location>
        <begin position="1"/>
        <end position="20"/>
    </location>
</feature>
<keyword evidence="3 7" id="KW-1133">Transmembrane helix</keyword>
<dbReference type="Proteomes" id="UP000243515">
    <property type="component" value="Unassembled WGS sequence"/>
</dbReference>
<feature type="region of interest" description="Disordered" evidence="6">
    <location>
        <begin position="217"/>
        <end position="282"/>
    </location>
</feature>
<dbReference type="PROSITE" id="PS50076">
    <property type="entry name" value="DNAJ_2"/>
    <property type="match status" value="1"/>
</dbReference>
<evidence type="ECO:0000313" key="10">
    <source>
        <dbReference type="EMBL" id="OXV09652.1"/>
    </source>
</evidence>
<dbReference type="PANTHER" id="PTHR44653">
    <property type="entry name" value="DNAJ HOMOLOG SUBFAMILY C MEMBER 1"/>
    <property type="match status" value="1"/>
</dbReference>
<dbReference type="Gene3D" id="1.10.287.110">
    <property type="entry name" value="DnaJ domain"/>
    <property type="match status" value="1"/>
</dbReference>
<evidence type="ECO:0000256" key="2">
    <source>
        <dbReference type="ARBA" id="ARBA00022729"/>
    </source>
</evidence>
<sequence>MRYATVQLVLLAICVVLVAAWTKEDHEIFRLRDEIKAYEGPHVTFYDFLGVKSNANQEDIVKAYRQKSKLLHPDKVKRALIDKRSKASKVKGKGEKTGAHASQGPSQRELAAALKEAHERTSRLNTAAVILRGPMRERYDHFLRNGFPKWKGTGYYYSRFRPGLGSVLVGLFIVVGGAAHYIALILSWKRQREFIDRYIRHARKAAWGDELGIQGIPGIDSTSPTPLPDADDQGAAAMNRRQKRMMERESRKKGSKGTAKPSNSGTSTPSNEPTGATGPRRRVIAENGKVLIVDRVGNVFLEEETEDGGHAEFLLDIDEIRRPTMRDTVLFQLPSWLHRKTISRMFQQPASDAGGDPADESPPEPMTESYEILEAPSEDANTTATSNGQSTKKRSKRSQK</sequence>
<reference evidence="10 11" key="1">
    <citation type="journal article" date="2015" name="Environ. Microbiol.">
        <title>Metagenome sequence of Elaphomyces granulatus from sporocarp tissue reveals Ascomycota ectomycorrhizal fingerprints of genome expansion and a Proteobacteria-rich microbiome.</title>
        <authorList>
            <person name="Quandt C.A."/>
            <person name="Kohler A."/>
            <person name="Hesse C.N."/>
            <person name="Sharpton T.J."/>
            <person name="Martin F."/>
            <person name="Spatafora J.W."/>
        </authorList>
    </citation>
    <scope>NUCLEOTIDE SEQUENCE [LARGE SCALE GENOMIC DNA]</scope>
    <source>
        <strain evidence="10 11">OSC145934</strain>
    </source>
</reference>
<evidence type="ECO:0000313" key="11">
    <source>
        <dbReference type="Proteomes" id="UP000243515"/>
    </source>
</evidence>
<feature type="transmembrane region" description="Helical" evidence="7">
    <location>
        <begin position="167"/>
        <end position="188"/>
    </location>
</feature>
<comment type="caution">
    <text evidence="10">The sequence shown here is derived from an EMBL/GenBank/DDBJ whole genome shotgun (WGS) entry which is preliminary data.</text>
</comment>
<dbReference type="InterPro" id="IPR001623">
    <property type="entry name" value="DnaJ_domain"/>
</dbReference>
<dbReference type="InterPro" id="IPR036869">
    <property type="entry name" value="J_dom_sf"/>
</dbReference>
<protein>
    <recommendedName>
        <fullName evidence="9">J domain-containing protein</fullName>
    </recommendedName>
</protein>
<dbReference type="PRINTS" id="PR00625">
    <property type="entry name" value="JDOMAIN"/>
</dbReference>
<keyword evidence="11" id="KW-1185">Reference proteome</keyword>
<feature type="compositionally biased region" description="Basic residues" evidence="6">
    <location>
        <begin position="391"/>
        <end position="400"/>
    </location>
</feature>
<dbReference type="GO" id="GO:0012505">
    <property type="term" value="C:endomembrane system"/>
    <property type="evidence" value="ECO:0007669"/>
    <property type="project" value="UniProtKB-SubCell"/>
</dbReference>
<dbReference type="PANTHER" id="PTHR44653:SF2">
    <property type="entry name" value="DNAJ HOMOLOG SUBFAMILY C MEMBER 1"/>
    <property type="match status" value="1"/>
</dbReference>
<evidence type="ECO:0000256" key="7">
    <source>
        <dbReference type="SAM" id="Phobius"/>
    </source>
</evidence>
<evidence type="ECO:0000259" key="9">
    <source>
        <dbReference type="PROSITE" id="PS50076"/>
    </source>
</evidence>
<dbReference type="SMART" id="SM00271">
    <property type="entry name" value="DnaJ"/>
    <property type="match status" value="1"/>
</dbReference>
<evidence type="ECO:0000256" key="4">
    <source>
        <dbReference type="ARBA" id="ARBA00023136"/>
    </source>
</evidence>
<evidence type="ECO:0000256" key="6">
    <source>
        <dbReference type="SAM" id="MobiDB-lite"/>
    </source>
</evidence>
<feature type="region of interest" description="Disordered" evidence="6">
    <location>
        <begin position="348"/>
        <end position="400"/>
    </location>
</feature>
<comment type="subcellular location">
    <subcellularLocation>
        <location evidence="5">Endomembrane system</location>
        <topology evidence="5">Single-pass membrane protein</topology>
    </subcellularLocation>
</comment>
<dbReference type="Pfam" id="PF00226">
    <property type="entry name" value="DnaJ"/>
    <property type="match status" value="1"/>
</dbReference>
<dbReference type="OrthoDB" id="413400at2759"/>
<gene>
    <name evidence="10" type="ORF">Egran_02587</name>
</gene>
<evidence type="ECO:0000256" key="8">
    <source>
        <dbReference type="SAM" id="SignalP"/>
    </source>
</evidence>
<proteinExistence type="predicted"/>
<keyword evidence="4 7" id="KW-0472">Membrane</keyword>
<keyword evidence="1 7" id="KW-0812">Transmembrane</keyword>
<keyword evidence="2 8" id="KW-0732">Signal</keyword>
<feature type="domain" description="J" evidence="9">
    <location>
        <begin position="44"/>
        <end position="143"/>
    </location>
</feature>
<dbReference type="SUPFAM" id="SSF46565">
    <property type="entry name" value="Chaperone J-domain"/>
    <property type="match status" value="1"/>
</dbReference>
<feature type="compositionally biased region" description="Polar residues" evidence="6">
    <location>
        <begin position="379"/>
        <end position="388"/>
    </location>
</feature>
<accession>A0A232LZW1</accession>
<feature type="region of interest" description="Disordered" evidence="6">
    <location>
        <begin position="86"/>
        <end position="108"/>
    </location>
</feature>
<name>A0A232LZW1_9EURO</name>
<evidence type="ECO:0000256" key="5">
    <source>
        <dbReference type="ARBA" id="ARBA00037847"/>
    </source>
</evidence>
<organism evidence="10 11">
    <name type="scientific">Elaphomyces granulatus</name>
    <dbReference type="NCBI Taxonomy" id="519963"/>
    <lineage>
        <taxon>Eukaryota</taxon>
        <taxon>Fungi</taxon>
        <taxon>Dikarya</taxon>
        <taxon>Ascomycota</taxon>
        <taxon>Pezizomycotina</taxon>
        <taxon>Eurotiomycetes</taxon>
        <taxon>Eurotiomycetidae</taxon>
        <taxon>Eurotiales</taxon>
        <taxon>Elaphomycetaceae</taxon>
        <taxon>Elaphomyces</taxon>
    </lineage>
</organism>